<feature type="signal peptide" evidence="1">
    <location>
        <begin position="1"/>
        <end position="20"/>
    </location>
</feature>
<organism evidence="2 3">
    <name type="scientific">Neptunicoccus cionae</name>
    <dbReference type="NCBI Taxonomy" id="2035344"/>
    <lineage>
        <taxon>Bacteria</taxon>
        <taxon>Pseudomonadati</taxon>
        <taxon>Pseudomonadota</taxon>
        <taxon>Alphaproteobacteria</taxon>
        <taxon>Rhodobacterales</taxon>
        <taxon>Paracoccaceae</taxon>
        <taxon>Neptunicoccus</taxon>
    </lineage>
</organism>
<dbReference type="EMBL" id="BMKA01000002">
    <property type="protein sequence ID" value="GGA19687.1"/>
    <property type="molecule type" value="Genomic_DNA"/>
</dbReference>
<dbReference type="InterPro" id="IPR007485">
    <property type="entry name" value="LPS_assembly_LptE"/>
</dbReference>
<dbReference type="Pfam" id="PF04390">
    <property type="entry name" value="LptE"/>
    <property type="match status" value="1"/>
</dbReference>
<keyword evidence="3" id="KW-1185">Reference proteome</keyword>
<dbReference type="Gene3D" id="3.30.160.150">
    <property type="entry name" value="Lipoprotein like domain"/>
    <property type="match status" value="1"/>
</dbReference>
<accession>A0A916VQW1</accession>
<reference evidence="2" key="2">
    <citation type="submission" date="2020-09" db="EMBL/GenBank/DDBJ databases">
        <authorList>
            <person name="Sun Q."/>
            <person name="Zhou Y."/>
        </authorList>
    </citation>
    <scope>NUCLEOTIDE SEQUENCE</scope>
    <source>
        <strain evidence="2">CGMCC 1.15880</strain>
    </source>
</reference>
<evidence type="ECO:0000313" key="3">
    <source>
        <dbReference type="Proteomes" id="UP000628017"/>
    </source>
</evidence>
<evidence type="ECO:0000256" key="1">
    <source>
        <dbReference type="SAM" id="SignalP"/>
    </source>
</evidence>
<dbReference type="AlphaFoldDB" id="A0A916VQW1"/>
<feature type="chain" id="PRO_5037517112" evidence="1">
    <location>
        <begin position="21"/>
        <end position="165"/>
    </location>
</feature>
<comment type="caution">
    <text evidence="2">The sequence shown here is derived from an EMBL/GenBank/DDBJ whole genome shotgun (WGS) entry which is preliminary data.</text>
</comment>
<reference evidence="2" key="1">
    <citation type="journal article" date="2014" name="Int. J. Syst. Evol. Microbiol.">
        <title>Complete genome sequence of Corynebacterium casei LMG S-19264T (=DSM 44701T), isolated from a smear-ripened cheese.</title>
        <authorList>
            <consortium name="US DOE Joint Genome Institute (JGI-PGF)"/>
            <person name="Walter F."/>
            <person name="Albersmeier A."/>
            <person name="Kalinowski J."/>
            <person name="Ruckert C."/>
        </authorList>
    </citation>
    <scope>NUCLEOTIDE SEQUENCE</scope>
    <source>
        <strain evidence="2">CGMCC 1.15880</strain>
    </source>
</reference>
<gene>
    <name evidence="2" type="ORF">GCM10011498_20730</name>
</gene>
<protein>
    <submittedName>
        <fullName evidence="2">Lipoprotein</fullName>
    </submittedName>
</protein>
<dbReference type="Proteomes" id="UP000628017">
    <property type="component" value="Unassembled WGS sequence"/>
</dbReference>
<keyword evidence="2" id="KW-0449">Lipoprotein</keyword>
<keyword evidence="1" id="KW-0732">Signal</keyword>
<proteinExistence type="predicted"/>
<sequence length="165" mass="17621">MLLYNRRIFLALALSGGVAACGFEPVYQQGTTAANLRGQIAIDLVKGRNGFELRQQLEDRLGYASGNAPYVLSFSLALSESALAVTEDEGTTRTSLTGTAKFTVRDSATQQVVFEDSVKNVTSYGSTSETYPSSVAERDANTRLAKALANQIAQRIAITSDGWAG</sequence>
<dbReference type="PROSITE" id="PS51257">
    <property type="entry name" value="PROKAR_LIPOPROTEIN"/>
    <property type="match status" value="1"/>
</dbReference>
<dbReference type="GO" id="GO:0043165">
    <property type="term" value="P:Gram-negative-bacterium-type cell outer membrane assembly"/>
    <property type="evidence" value="ECO:0007669"/>
    <property type="project" value="InterPro"/>
</dbReference>
<name>A0A916VQW1_9RHOB</name>
<evidence type="ECO:0000313" key="2">
    <source>
        <dbReference type="EMBL" id="GGA19687.1"/>
    </source>
</evidence>
<dbReference type="RefSeq" id="WP_188674318.1">
    <property type="nucleotide sequence ID" value="NZ_BMKA01000002.1"/>
</dbReference>
<dbReference type="GO" id="GO:0019867">
    <property type="term" value="C:outer membrane"/>
    <property type="evidence" value="ECO:0007669"/>
    <property type="project" value="InterPro"/>
</dbReference>